<sequence>MQIDGGNQMNKPVWRYLFMLLLTVLFAGCTNAPNKDASSSSAEPSAPTNLELKEIALPITTASSPSQSSNKFAGISYDTIKAELSLAMSAEDARKAFGDVYETETSSLYWNAEWVPMDTWTYSDTAKDASLRLYWSPSGSLSYAVSYDRDAQGYKRSYIPAVGAIRTPSSSEDNKLASKYGIRVGQKIKTKKYALGYDLIGSAQPSFGYMADPRREVTITALTKEFVEVNDDGVTAWVPTWYFTQEAPQAQDIPPTGLSIKEVNGAKWYPAAVDDAIKLEAGERVYALRSYGDWYGIAVPDRAGRPNLGLVWVNKNQVEENGKVSSLYDDSIATPQIIASAVRSELRFGLTQKRAEQVFGKPDFLETSDNIAEPGKLKTLKIWRYEKKSTELTITWSDKGELLAYRYRDETIPDGFGIDQTYSTEEPTRFHKAGELEKGKPLVTSRSIDFKWRVRTELPYNYLVGTIGSTLLVAGEDNGFSGMHEASHLYGLDRNTGKRLWKYDFGHEIHLYAYSEESETIVFYKQLESGPAYSKHRLLAIDTKTGNSKWEKTFRVEGGIWEYGYAAADKVVAISYVTGDEGRKTTHIEARDIRTGRLLWSKSYQGEGNLITQNGDRPYLLLQTGTQLLADAKLTALNPLDGKPKWKTEERLAVNEWDPHLTVDRRFPNGQPVGYWTKSVDSLILTDAVTGKTKLALPILFDDGTHYDGIDERYLFKQQSNDGVALYDSKDITSALIDARTGKTLWAVKGKADRGIVEGRRIYFRLDGKPAAANISAGKVIWQTAVPAFGMLRPFGGKLLVEEVADVYTVSKTNGSIDSRLLDVRVGYHEVTPSDQVYGSLTVLGGDLYVGSSNGFFGKVSLSGIR</sequence>
<dbReference type="Proteomes" id="UP000282076">
    <property type="component" value="Unassembled WGS sequence"/>
</dbReference>
<organism evidence="3 4">
    <name type="scientific">Cohnella endophytica</name>
    <dbReference type="NCBI Taxonomy" id="2419778"/>
    <lineage>
        <taxon>Bacteria</taxon>
        <taxon>Bacillati</taxon>
        <taxon>Bacillota</taxon>
        <taxon>Bacilli</taxon>
        <taxon>Bacillales</taxon>
        <taxon>Paenibacillaceae</taxon>
        <taxon>Cohnella</taxon>
    </lineage>
</organism>
<evidence type="ECO:0000259" key="2">
    <source>
        <dbReference type="Pfam" id="PF13360"/>
    </source>
</evidence>
<feature type="domain" description="Pyrrolo-quinoline quinone repeat" evidence="2">
    <location>
        <begin position="733"/>
        <end position="814"/>
    </location>
</feature>
<keyword evidence="4" id="KW-1185">Reference proteome</keyword>
<protein>
    <recommendedName>
        <fullName evidence="2">Pyrrolo-quinoline quinone repeat domain-containing protein</fullName>
    </recommendedName>
</protein>
<evidence type="ECO:0000313" key="3">
    <source>
        <dbReference type="EMBL" id="RKP47194.1"/>
    </source>
</evidence>
<dbReference type="PANTHER" id="PTHR34512">
    <property type="entry name" value="CELL SURFACE PROTEIN"/>
    <property type="match status" value="1"/>
</dbReference>
<dbReference type="SUPFAM" id="SSF50998">
    <property type="entry name" value="Quinoprotein alcohol dehydrogenase-like"/>
    <property type="match status" value="1"/>
</dbReference>
<name>A0A494XGH8_9BACL</name>
<evidence type="ECO:0000256" key="1">
    <source>
        <dbReference type="SAM" id="SignalP"/>
    </source>
</evidence>
<dbReference type="InterPro" id="IPR011047">
    <property type="entry name" value="Quinoprotein_ADH-like_sf"/>
</dbReference>
<gene>
    <name evidence="3" type="ORF">D7Z26_23060</name>
</gene>
<dbReference type="PANTHER" id="PTHR34512:SF30">
    <property type="entry name" value="OUTER MEMBRANE PROTEIN ASSEMBLY FACTOR BAMB"/>
    <property type="match status" value="1"/>
</dbReference>
<dbReference type="AlphaFoldDB" id="A0A494XGH8"/>
<dbReference type="InterPro" id="IPR015943">
    <property type="entry name" value="WD40/YVTN_repeat-like_dom_sf"/>
</dbReference>
<evidence type="ECO:0000313" key="4">
    <source>
        <dbReference type="Proteomes" id="UP000282076"/>
    </source>
</evidence>
<feature type="domain" description="Pyrrolo-quinoline quinone repeat" evidence="2">
    <location>
        <begin position="487"/>
        <end position="648"/>
    </location>
</feature>
<proteinExistence type="predicted"/>
<comment type="caution">
    <text evidence="3">The sequence shown here is derived from an EMBL/GenBank/DDBJ whole genome shotgun (WGS) entry which is preliminary data.</text>
</comment>
<reference evidence="3 4" key="1">
    <citation type="submission" date="2018-10" db="EMBL/GenBank/DDBJ databases">
        <title>Cohnella sp. M2MS4P-1, whole genome shotgun sequence.</title>
        <authorList>
            <person name="Tuo L."/>
        </authorList>
    </citation>
    <scope>NUCLEOTIDE SEQUENCE [LARGE SCALE GENOMIC DNA]</scope>
    <source>
        <strain evidence="3 4">M2MS4P-1</strain>
    </source>
</reference>
<dbReference type="Pfam" id="PF13360">
    <property type="entry name" value="PQQ_2"/>
    <property type="match status" value="2"/>
</dbReference>
<accession>A0A494XGH8</accession>
<dbReference type="InterPro" id="IPR002372">
    <property type="entry name" value="PQQ_rpt_dom"/>
</dbReference>
<keyword evidence="1" id="KW-0732">Signal</keyword>
<feature type="signal peptide" evidence="1">
    <location>
        <begin position="1"/>
        <end position="32"/>
    </location>
</feature>
<dbReference type="Gene3D" id="2.130.10.10">
    <property type="entry name" value="YVTN repeat-like/Quinoprotein amine dehydrogenase"/>
    <property type="match status" value="1"/>
</dbReference>
<dbReference type="Gene3D" id="2.140.10.10">
    <property type="entry name" value="Quinoprotein alcohol dehydrogenase-like superfamily"/>
    <property type="match status" value="1"/>
</dbReference>
<feature type="chain" id="PRO_5038929595" description="Pyrrolo-quinoline quinone repeat domain-containing protein" evidence="1">
    <location>
        <begin position="33"/>
        <end position="866"/>
    </location>
</feature>
<dbReference type="EMBL" id="RBZM01000011">
    <property type="protein sequence ID" value="RKP47194.1"/>
    <property type="molecule type" value="Genomic_DNA"/>
</dbReference>